<evidence type="ECO:0000259" key="4">
    <source>
        <dbReference type="SMART" id="SM01394"/>
    </source>
</evidence>
<dbReference type="PANTHER" id="PTHR11639">
    <property type="entry name" value="S100 CALCIUM-BINDING PROTEIN"/>
    <property type="match status" value="1"/>
</dbReference>
<comment type="caution">
    <text evidence="5">The sequence shown here is derived from an EMBL/GenBank/DDBJ whole genome shotgun (WGS) entry which is preliminary data.</text>
</comment>
<dbReference type="EMBL" id="JBHFQA010000021">
    <property type="protein sequence ID" value="KAL2079933.1"/>
    <property type="molecule type" value="Genomic_DNA"/>
</dbReference>
<dbReference type="PROSITE" id="PS00018">
    <property type="entry name" value="EF_HAND_1"/>
    <property type="match status" value="1"/>
</dbReference>
<dbReference type="InterPro" id="IPR013787">
    <property type="entry name" value="S100_Ca-bd_sub"/>
</dbReference>
<gene>
    <name evidence="5" type="ORF">ACEWY4_023726</name>
</gene>
<dbReference type="Gene3D" id="1.10.238.10">
    <property type="entry name" value="EF-hand"/>
    <property type="match status" value="1"/>
</dbReference>
<proteinExistence type="predicted"/>
<organism evidence="5 6">
    <name type="scientific">Coilia grayii</name>
    <name type="common">Gray's grenadier anchovy</name>
    <dbReference type="NCBI Taxonomy" id="363190"/>
    <lineage>
        <taxon>Eukaryota</taxon>
        <taxon>Metazoa</taxon>
        <taxon>Chordata</taxon>
        <taxon>Craniata</taxon>
        <taxon>Vertebrata</taxon>
        <taxon>Euteleostomi</taxon>
        <taxon>Actinopterygii</taxon>
        <taxon>Neopterygii</taxon>
        <taxon>Teleostei</taxon>
        <taxon>Clupei</taxon>
        <taxon>Clupeiformes</taxon>
        <taxon>Clupeoidei</taxon>
        <taxon>Engraulidae</taxon>
        <taxon>Coilinae</taxon>
        <taxon>Coilia</taxon>
    </lineage>
</organism>
<dbReference type="AlphaFoldDB" id="A0ABD1IYA5"/>
<feature type="compositionally biased region" description="Low complexity" evidence="3">
    <location>
        <begin position="147"/>
        <end position="158"/>
    </location>
</feature>
<accession>A0ABD1IYA5</accession>
<evidence type="ECO:0000256" key="3">
    <source>
        <dbReference type="SAM" id="MobiDB-lite"/>
    </source>
</evidence>
<dbReference type="PANTHER" id="PTHR11639:SF115">
    <property type="entry name" value="S100 CALCIUM-BINDING PROTEIN U-RELATED"/>
    <property type="match status" value="1"/>
</dbReference>
<dbReference type="SMART" id="SM01394">
    <property type="entry name" value="S_100"/>
    <property type="match status" value="1"/>
</dbReference>
<feature type="region of interest" description="Disordered" evidence="3">
    <location>
        <begin position="122"/>
        <end position="187"/>
    </location>
</feature>
<keyword evidence="2" id="KW-0106">Calcium</keyword>
<sequence length="187" mass="19819">MPRLIILQSRKEAYSLEAVELCVGPTQTLGKEMESAIKTVVSTYLKSAKGKESLSGKDFQSMVKNQLGNILSSTESSNAVKELQMGLDDNQDGKVGFQEYMKLIGYLANSISEQYVTDKGKANNDGAVTQSEAPAEAKAEPAEEEPAAAAAAPAANGEAEAEKPEAEEGVPAAEKTAEEEKTDEEAS</sequence>
<dbReference type="InterPro" id="IPR018247">
    <property type="entry name" value="EF_Hand_1_Ca_BS"/>
</dbReference>
<protein>
    <recommendedName>
        <fullName evidence="4">S100/CaBP-9k-type calcium binding subdomain domain-containing protein</fullName>
    </recommendedName>
</protein>
<keyword evidence="1" id="KW-0479">Metal-binding</keyword>
<dbReference type="SUPFAM" id="SSF47473">
    <property type="entry name" value="EF-hand"/>
    <property type="match status" value="1"/>
</dbReference>
<dbReference type="Proteomes" id="UP001591681">
    <property type="component" value="Unassembled WGS sequence"/>
</dbReference>
<dbReference type="GO" id="GO:0046872">
    <property type="term" value="F:metal ion binding"/>
    <property type="evidence" value="ECO:0007669"/>
    <property type="project" value="UniProtKB-KW"/>
</dbReference>
<name>A0ABD1IYA5_9TELE</name>
<dbReference type="InterPro" id="IPR011992">
    <property type="entry name" value="EF-hand-dom_pair"/>
</dbReference>
<evidence type="ECO:0000313" key="5">
    <source>
        <dbReference type="EMBL" id="KAL2079933.1"/>
    </source>
</evidence>
<evidence type="ECO:0000256" key="2">
    <source>
        <dbReference type="ARBA" id="ARBA00022837"/>
    </source>
</evidence>
<evidence type="ECO:0000256" key="1">
    <source>
        <dbReference type="ARBA" id="ARBA00022723"/>
    </source>
</evidence>
<keyword evidence="6" id="KW-1185">Reference proteome</keyword>
<feature type="domain" description="S100/CaBP-9k-type calcium binding subdomain" evidence="4">
    <location>
        <begin position="33"/>
        <end position="72"/>
    </location>
</feature>
<reference evidence="5 6" key="1">
    <citation type="submission" date="2024-09" db="EMBL/GenBank/DDBJ databases">
        <title>A chromosome-level genome assembly of Gray's grenadier anchovy, Coilia grayii.</title>
        <authorList>
            <person name="Fu Z."/>
        </authorList>
    </citation>
    <scope>NUCLEOTIDE SEQUENCE [LARGE SCALE GENOMIC DNA]</scope>
    <source>
        <strain evidence="5">G4</strain>
        <tissue evidence="5">Muscle</tissue>
    </source>
</reference>
<evidence type="ECO:0000313" key="6">
    <source>
        <dbReference type="Proteomes" id="UP001591681"/>
    </source>
</evidence>